<evidence type="ECO:0000256" key="7">
    <source>
        <dbReference type="ARBA" id="ARBA00023674"/>
    </source>
</evidence>
<evidence type="ECO:0000259" key="10">
    <source>
        <dbReference type="PROSITE" id="PS50004"/>
    </source>
</evidence>
<comment type="catalytic activity">
    <reaction evidence="7">
        <text>a 1,2-diacyl-sn-glycero-3-phospho-(1D-myo-inositol-4,5-bisphosphate) + H2O = 1D-myo-inositol 1,4,5-trisphosphate + a 1,2-diacyl-sn-glycerol + H(+)</text>
        <dbReference type="Rhea" id="RHEA:33179"/>
        <dbReference type="ChEBI" id="CHEBI:15377"/>
        <dbReference type="ChEBI" id="CHEBI:15378"/>
        <dbReference type="ChEBI" id="CHEBI:17815"/>
        <dbReference type="ChEBI" id="CHEBI:58456"/>
        <dbReference type="ChEBI" id="CHEBI:203600"/>
        <dbReference type="EC" id="3.1.4.11"/>
    </reaction>
    <physiologicalReaction direction="left-to-right" evidence="7">
        <dbReference type="Rhea" id="RHEA:33180"/>
    </physiologicalReaction>
</comment>
<sequence>MENTNCNESLMREMNERAKVESYNLSDDDCVRRMQRGATFLKVKESSGSLHKTFYFLSAETKEIRKEPKKKREKSSILLASVTEACVGVIPTSLKKQIKENCCITITYNQPVRRIFLVAESPFIATVWTRGIQCLIEKHVMAFESSISKLSKESRIGETFKQADKNGDGRLSFDEILLLMRKLNINLPKRQVRRLFRDADTCSEGDERYLVLDEFISFYRKMSTRSELLTLMKELSGSANKLPLSRLLSFLREEQEMYDVTQDDCLNFIEEFEPDLDNKERKQFGTEGFTNFLQSSHCDIINNKCTQHNSDAMMMSLSHYFINSSHNTYLVGDQLTSQSSTSAYAEALNAGCRCVELDCWDGPAGEPIIHHGYTFTSKISFYDVIRTIDKYAFTKNPYPVILSIENHCRLPQQQRMAGIMKDVFGDKLLIEDKDQTTLPSPHSLRGKILIKCKKLSKNFDSTKMAGNVSAENSEENDYDKVATSHMDDETSENKQINYTISSRRSSWMEMKNSTTRKALLHSSAEVELRSEPLNRPPVINKTSQPFRASSTNDVSATSSRHLSLGRRLSKKFLTQRKRRCRSASNATSSNCDVTTDKTQRRQPRKHVLSRHLSDLVVYTQSAEFLGFDVITEGFVVWSFSEKRARYLVTTKATEIVSANRSNLTRVYPSSMRFSSSNFNPVFYWNAGCQLVALNHQTKDRHMQLNEAMFQLFGGFGFVPKPRCLIEDPHFNPMIASQPRNRDVLQLSIDVISGQQLPKPPNSVLGERGEIIDPFVEVEIIGVGIDCCKKQSSVIEDNGFNPVWNDQLRFHIWYPELAFVRFSVWDSDPIGRDFIGQRTIALVAIATGYHHIQLAEQEHASIFVKISKLFLNNPNVTKCSKLTSVTSRFRKKRSKLPTNDQDHVTEINQQKDHLIVTFSNKEINSKPKTPTGGRKPTKGKEITTTEETQSHCDVTNDFSFPRKNKFVTQSKSEKTFIKSRSRSCRTEGKNGHYCDVIKASIFKESSGEVMTGADEKSKSNKLTFYFAKFLKRKKKKRIHEEGSNDVSIDEVSGGTKCERALKSKKDAVMHCDETAQVANRRRVASHQNIKNSSPLMTSTPIGSDITEHNSNINSNRGYVNKPIVTSSTKDDDFAAVDNLNKLLSPGQSVSRDSQMDEFVRSKSFNENTKFGRKTRKPPLSVFKPGSTSPMTSEQRSFSVFNVSNDVTGSNEKLSPNRLKSKLKYTSLLDLTSHDFDSRDTPKTPKLIAKTCHAPLKNRFLSKSEKNLTEKIIDLTSMSSQMKSSQKDEETPDTHASDKSNYVTMVSAASNCWARNGGKRSAKISRSLSLRDESEKEIRLSQARSLDCLQLDCDQTMDNNEQLLRNNQFLDDSFAQSTVDYTTEVEDLLAKLRRSLKEKVPDQSSCVTSQCTKPFQPQAPNFPTVQRQRSRSAERPQVENKSYLCLAPGSSRGQCAHSTSRSRNRSRNIAKRYNLHNSNDNLPRGGANEQRWEARSEFLNSDDYVYLSGKPSRDHNLHHYGNPKTNAMLNEVKINPFRHSNPLPTSCHPDVIMTSRSSDYYHLNLIMTQPRPNPDGAECATSGSYMVRRHTTEIPAKTQPHIYYALDV</sequence>
<dbReference type="InterPro" id="IPR000008">
    <property type="entry name" value="C2_dom"/>
</dbReference>
<proteinExistence type="predicted"/>
<dbReference type="InterPro" id="IPR011993">
    <property type="entry name" value="PH-like_dom_sf"/>
</dbReference>
<feature type="compositionally biased region" description="Basic and acidic residues" evidence="9">
    <location>
        <begin position="1283"/>
        <end position="1296"/>
    </location>
</feature>
<organism evidence="13 14">
    <name type="scientific">Clavelina lepadiformis</name>
    <name type="common">Light-bulb sea squirt</name>
    <name type="synonym">Ascidia lepadiformis</name>
    <dbReference type="NCBI Taxonomy" id="159417"/>
    <lineage>
        <taxon>Eukaryota</taxon>
        <taxon>Metazoa</taxon>
        <taxon>Chordata</taxon>
        <taxon>Tunicata</taxon>
        <taxon>Ascidiacea</taxon>
        <taxon>Aplousobranchia</taxon>
        <taxon>Clavelinidae</taxon>
        <taxon>Clavelina</taxon>
    </lineage>
</organism>
<dbReference type="InterPro" id="IPR001711">
    <property type="entry name" value="PLipase_C_Pinositol-sp_Y"/>
</dbReference>
<feature type="region of interest" description="Disordered" evidence="9">
    <location>
        <begin position="921"/>
        <end position="947"/>
    </location>
</feature>
<dbReference type="Gene3D" id="2.60.40.150">
    <property type="entry name" value="C2 domain"/>
    <property type="match status" value="1"/>
</dbReference>
<feature type="compositionally biased region" description="Polar residues" evidence="9">
    <location>
        <begin position="1405"/>
        <end position="1425"/>
    </location>
</feature>
<dbReference type="PROSITE" id="PS50008">
    <property type="entry name" value="PIPLC_Y_DOMAIN"/>
    <property type="match status" value="1"/>
</dbReference>
<dbReference type="Proteomes" id="UP001642483">
    <property type="component" value="Unassembled WGS sequence"/>
</dbReference>
<accession>A0ABP0GET0</accession>
<evidence type="ECO:0000256" key="5">
    <source>
        <dbReference type="ARBA" id="ARBA00023098"/>
    </source>
</evidence>
<dbReference type="SUPFAM" id="SSF49562">
    <property type="entry name" value="C2 domain (Calcium/lipid-binding domain, CaLB)"/>
    <property type="match status" value="1"/>
</dbReference>
<feature type="region of interest" description="Disordered" evidence="9">
    <location>
        <begin position="1405"/>
        <end position="1440"/>
    </location>
</feature>
<dbReference type="InterPro" id="IPR000909">
    <property type="entry name" value="PLipase_C_PInositol-sp_X_dom"/>
</dbReference>
<feature type="compositionally biased region" description="Polar residues" evidence="9">
    <location>
        <begin position="582"/>
        <end position="593"/>
    </location>
</feature>
<comment type="caution">
    <text evidence="13">The sequence shown here is derived from an EMBL/GenBank/DDBJ whole genome shotgun (WGS) entry which is preliminary data.</text>
</comment>
<dbReference type="InterPro" id="IPR035892">
    <property type="entry name" value="C2_domain_sf"/>
</dbReference>
<dbReference type="InterPro" id="IPR017946">
    <property type="entry name" value="PLC-like_Pdiesterase_TIM-brl"/>
</dbReference>
<dbReference type="SUPFAM" id="SSF51695">
    <property type="entry name" value="PLC-like phosphodiesterases"/>
    <property type="match status" value="1"/>
</dbReference>
<dbReference type="InterPro" id="IPR001192">
    <property type="entry name" value="PI-PLC_fam"/>
</dbReference>
<dbReference type="Gene3D" id="3.20.20.190">
    <property type="entry name" value="Phosphatidylinositol (PI) phosphodiesterase"/>
    <property type="match status" value="2"/>
</dbReference>
<keyword evidence="4 8" id="KW-0442">Lipid degradation</keyword>
<evidence type="ECO:0000256" key="8">
    <source>
        <dbReference type="RuleBase" id="RU361133"/>
    </source>
</evidence>
<dbReference type="InterPro" id="IPR002048">
    <property type="entry name" value="EF_hand_dom"/>
</dbReference>
<name>A0ABP0GET0_CLALP</name>
<dbReference type="CDD" id="cd08558">
    <property type="entry name" value="PI-PLCc_eukaryota"/>
    <property type="match status" value="1"/>
</dbReference>
<feature type="domain" description="PI-PLC Y-box" evidence="11">
    <location>
        <begin position="612"/>
        <end position="724"/>
    </location>
</feature>
<dbReference type="SUPFAM" id="SSF47473">
    <property type="entry name" value="EF-hand"/>
    <property type="match status" value="1"/>
</dbReference>
<keyword evidence="14" id="KW-1185">Reference proteome</keyword>
<dbReference type="Pfam" id="PF00388">
    <property type="entry name" value="PI-PLC-X"/>
    <property type="match status" value="1"/>
</dbReference>
<feature type="domain" description="EF-hand" evidence="12">
    <location>
        <begin position="151"/>
        <end position="186"/>
    </location>
</feature>
<feature type="region of interest" description="Disordered" evidence="9">
    <location>
        <begin position="1167"/>
        <end position="1193"/>
    </location>
</feature>
<feature type="region of interest" description="Disordered" evidence="9">
    <location>
        <begin position="575"/>
        <end position="605"/>
    </location>
</feature>
<dbReference type="EC" id="3.1.4.11" evidence="2 8"/>
<protein>
    <recommendedName>
        <fullName evidence="2 8">Phosphoinositide phospholipase C</fullName>
        <ecNumber evidence="2 8">3.1.4.11</ecNumber>
    </recommendedName>
</protein>
<evidence type="ECO:0000313" key="14">
    <source>
        <dbReference type="Proteomes" id="UP001642483"/>
    </source>
</evidence>
<dbReference type="PANTHER" id="PTHR10336:SF80">
    <property type="entry name" value="C2 DOMAIN-CONTAINING PROTEIN"/>
    <property type="match status" value="1"/>
</dbReference>
<dbReference type="InterPro" id="IPR018247">
    <property type="entry name" value="EF_Hand_1_Ca_BS"/>
</dbReference>
<dbReference type="Pfam" id="PF00387">
    <property type="entry name" value="PI-PLC-Y"/>
    <property type="match status" value="1"/>
</dbReference>
<keyword evidence="8" id="KW-0378">Hydrolase</keyword>
<dbReference type="Gene3D" id="1.10.238.10">
    <property type="entry name" value="EF-hand"/>
    <property type="match status" value="2"/>
</dbReference>
<gene>
    <name evidence="13" type="ORF">CVLEPA_LOCUS22905</name>
</gene>
<dbReference type="PANTHER" id="PTHR10336">
    <property type="entry name" value="PHOSPHOINOSITIDE-SPECIFIC PHOSPHOLIPASE C FAMILY PROTEIN"/>
    <property type="match status" value="1"/>
</dbReference>
<dbReference type="InterPro" id="IPR011992">
    <property type="entry name" value="EF-hand-dom_pair"/>
</dbReference>
<dbReference type="SMART" id="SM00054">
    <property type="entry name" value="EFh"/>
    <property type="match status" value="1"/>
</dbReference>
<evidence type="ECO:0000256" key="3">
    <source>
        <dbReference type="ARBA" id="ARBA00022837"/>
    </source>
</evidence>
<dbReference type="SUPFAM" id="SSF50729">
    <property type="entry name" value="PH domain-like"/>
    <property type="match status" value="1"/>
</dbReference>
<evidence type="ECO:0000256" key="9">
    <source>
        <dbReference type="SAM" id="MobiDB-lite"/>
    </source>
</evidence>
<dbReference type="SMART" id="SM00148">
    <property type="entry name" value="PLCXc"/>
    <property type="match status" value="1"/>
</dbReference>
<dbReference type="SMART" id="SM00239">
    <property type="entry name" value="C2"/>
    <property type="match status" value="1"/>
</dbReference>
<dbReference type="PROSITE" id="PS50222">
    <property type="entry name" value="EF_HAND_2"/>
    <property type="match status" value="1"/>
</dbReference>
<evidence type="ECO:0000313" key="13">
    <source>
        <dbReference type="EMBL" id="CAK8690275.1"/>
    </source>
</evidence>
<feature type="region of interest" description="Disordered" evidence="9">
    <location>
        <begin position="1275"/>
        <end position="1299"/>
    </location>
</feature>
<evidence type="ECO:0000256" key="6">
    <source>
        <dbReference type="ARBA" id="ARBA00023224"/>
    </source>
</evidence>
<dbReference type="Gene3D" id="2.30.29.30">
    <property type="entry name" value="Pleckstrin-homology domain (PH domain)/Phosphotyrosine-binding domain (PTB)"/>
    <property type="match status" value="1"/>
</dbReference>
<dbReference type="Pfam" id="PF09279">
    <property type="entry name" value="EF-hand_like"/>
    <property type="match status" value="1"/>
</dbReference>
<comment type="cofactor">
    <cofactor evidence="1">
        <name>Ca(2+)</name>
        <dbReference type="ChEBI" id="CHEBI:29108"/>
    </cofactor>
</comment>
<feature type="region of interest" description="Disordered" evidence="9">
    <location>
        <begin position="523"/>
        <end position="560"/>
    </location>
</feature>
<feature type="compositionally biased region" description="Polar residues" evidence="9">
    <location>
        <begin position="1184"/>
        <end position="1193"/>
    </location>
</feature>
<keyword evidence="5 8" id="KW-0443">Lipid metabolism</keyword>
<evidence type="ECO:0000259" key="12">
    <source>
        <dbReference type="PROSITE" id="PS50222"/>
    </source>
</evidence>
<dbReference type="Pfam" id="PF00168">
    <property type="entry name" value="C2"/>
    <property type="match status" value="1"/>
</dbReference>
<dbReference type="InterPro" id="IPR015359">
    <property type="entry name" value="PLC_EF-hand-like"/>
</dbReference>
<evidence type="ECO:0000256" key="4">
    <source>
        <dbReference type="ARBA" id="ARBA00022963"/>
    </source>
</evidence>
<dbReference type="PROSITE" id="PS50007">
    <property type="entry name" value="PIPLC_X_DOMAIN"/>
    <property type="match status" value="1"/>
</dbReference>
<evidence type="ECO:0000259" key="11">
    <source>
        <dbReference type="PROSITE" id="PS50008"/>
    </source>
</evidence>
<feature type="domain" description="C2" evidence="10">
    <location>
        <begin position="724"/>
        <end position="855"/>
    </location>
</feature>
<dbReference type="CDD" id="cd00275">
    <property type="entry name" value="C2_PLC_like"/>
    <property type="match status" value="1"/>
</dbReference>
<evidence type="ECO:0000256" key="1">
    <source>
        <dbReference type="ARBA" id="ARBA00001913"/>
    </source>
</evidence>
<feature type="compositionally biased region" description="Polar residues" evidence="9">
    <location>
        <begin position="540"/>
        <end position="557"/>
    </location>
</feature>
<keyword evidence="3" id="KW-0106">Calcium</keyword>
<dbReference type="PRINTS" id="PR00390">
    <property type="entry name" value="PHPHLIPASEC"/>
</dbReference>
<keyword evidence="6" id="KW-0807">Transducer</keyword>
<dbReference type="SMART" id="SM00149">
    <property type="entry name" value="PLCYc"/>
    <property type="match status" value="1"/>
</dbReference>
<dbReference type="PROSITE" id="PS00018">
    <property type="entry name" value="EF_HAND_1"/>
    <property type="match status" value="1"/>
</dbReference>
<evidence type="ECO:0000256" key="2">
    <source>
        <dbReference type="ARBA" id="ARBA00012368"/>
    </source>
</evidence>
<dbReference type="PROSITE" id="PS50004">
    <property type="entry name" value="C2"/>
    <property type="match status" value="1"/>
</dbReference>
<reference evidence="13 14" key="1">
    <citation type="submission" date="2024-02" db="EMBL/GenBank/DDBJ databases">
        <authorList>
            <person name="Daric V."/>
            <person name="Darras S."/>
        </authorList>
    </citation>
    <scope>NUCLEOTIDE SEQUENCE [LARGE SCALE GENOMIC DNA]</scope>
</reference>
<dbReference type="EMBL" id="CAWYQH010000114">
    <property type="protein sequence ID" value="CAK8690275.1"/>
    <property type="molecule type" value="Genomic_DNA"/>
</dbReference>